<organism evidence="3 4">
    <name type="scientific">Rubricella aquisinus</name>
    <dbReference type="NCBI Taxonomy" id="2028108"/>
    <lineage>
        <taxon>Bacteria</taxon>
        <taxon>Pseudomonadati</taxon>
        <taxon>Pseudomonadota</taxon>
        <taxon>Alphaproteobacteria</taxon>
        <taxon>Rhodobacterales</taxon>
        <taxon>Paracoccaceae</taxon>
        <taxon>Rubricella</taxon>
    </lineage>
</organism>
<sequence length="265" mass="28791">MKQKRTYTIPAIAAAFALCVTVPATAQPIVSAETQAIQQISAMMAQERAVVSAINADRLLELGGAGNSLPVTAPADMAVTSLTDPGLAMDPQGLATNAQASLMDDLDAMVVVTPLTDDILDAMPPADGGRQWECLTQALYFEARGETLAGQIAVAEVILNRVDDRRYPSSICGVIEQGAHRRNACQFSYMCDGEREVITERDSWETLGKVARVMMDGRPRYLTAGATHYHATFVNPGWASRLIQTTWIGDHKFFRYPTQLVQNNS</sequence>
<dbReference type="InterPro" id="IPR011105">
    <property type="entry name" value="Cell_wall_hydrolase_SleB"/>
</dbReference>
<feature type="domain" description="Cell wall hydrolase SleB" evidence="2">
    <location>
        <begin position="145"/>
        <end position="254"/>
    </location>
</feature>
<dbReference type="GO" id="GO:0016787">
    <property type="term" value="F:hydrolase activity"/>
    <property type="evidence" value="ECO:0007669"/>
    <property type="project" value="InterPro"/>
</dbReference>
<dbReference type="EMBL" id="JACIJS010000006">
    <property type="protein sequence ID" value="MBB5516295.1"/>
    <property type="molecule type" value="Genomic_DNA"/>
</dbReference>
<reference evidence="3 4" key="1">
    <citation type="submission" date="2020-08" db="EMBL/GenBank/DDBJ databases">
        <title>Genomic Encyclopedia of Type Strains, Phase IV (KMG-IV): sequencing the most valuable type-strain genomes for metagenomic binning, comparative biology and taxonomic classification.</title>
        <authorList>
            <person name="Goeker M."/>
        </authorList>
    </citation>
    <scope>NUCLEOTIDE SEQUENCE [LARGE SCALE GENOMIC DNA]</scope>
    <source>
        <strain evidence="3 4">DSM 103377</strain>
    </source>
</reference>
<protein>
    <recommendedName>
        <fullName evidence="2">Cell wall hydrolase SleB domain-containing protein</fullName>
    </recommendedName>
</protein>
<evidence type="ECO:0000313" key="3">
    <source>
        <dbReference type="EMBL" id="MBB5516295.1"/>
    </source>
</evidence>
<evidence type="ECO:0000313" key="4">
    <source>
        <dbReference type="Proteomes" id="UP000553766"/>
    </source>
</evidence>
<feature type="signal peptide" evidence="1">
    <location>
        <begin position="1"/>
        <end position="26"/>
    </location>
</feature>
<evidence type="ECO:0000259" key="2">
    <source>
        <dbReference type="Pfam" id="PF07486"/>
    </source>
</evidence>
<evidence type="ECO:0000256" key="1">
    <source>
        <dbReference type="SAM" id="SignalP"/>
    </source>
</evidence>
<name>A0A840X371_9RHOB</name>
<feature type="chain" id="PRO_5032991559" description="Cell wall hydrolase SleB domain-containing protein" evidence="1">
    <location>
        <begin position="27"/>
        <end position="265"/>
    </location>
</feature>
<proteinExistence type="predicted"/>
<dbReference type="Proteomes" id="UP000553766">
    <property type="component" value="Unassembled WGS sequence"/>
</dbReference>
<comment type="caution">
    <text evidence="3">The sequence shown here is derived from an EMBL/GenBank/DDBJ whole genome shotgun (WGS) entry which is preliminary data.</text>
</comment>
<dbReference type="Pfam" id="PF07486">
    <property type="entry name" value="Hydrolase_2"/>
    <property type="match status" value="1"/>
</dbReference>
<dbReference type="AlphaFoldDB" id="A0A840X371"/>
<keyword evidence="1" id="KW-0732">Signal</keyword>
<dbReference type="InterPro" id="IPR042047">
    <property type="entry name" value="SleB_dom1"/>
</dbReference>
<gene>
    <name evidence="3" type="ORF">FHS89_002321</name>
</gene>
<accession>A0A840X371</accession>
<dbReference type="Gene3D" id="1.10.10.2520">
    <property type="entry name" value="Cell wall hydrolase SleB, domain 1"/>
    <property type="match status" value="1"/>
</dbReference>
<keyword evidence="4" id="KW-1185">Reference proteome</keyword>